<dbReference type="EMBL" id="JABSNO010000006">
    <property type="protein sequence ID" value="NRS91982.1"/>
    <property type="molecule type" value="Genomic_DNA"/>
</dbReference>
<dbReference type="Gene3D" id="3.40.50.450">
    <property type="match status" value="1"/>
</dbReference>
<dbReference type="GO" id="GO:0005829">
    <property type="term" value="C:cytosol"/>
    <property type="evidence" value="ECO:0007669"/>
    <property type="project" value="TreeGrafter"/>
</dbReference>
<keyword evidence="3" id="KW-0378">Hydrolase</keyword>
<dbReference type="Proteomes" id="UP000610746">
    <property type="component" value="Unassembled WGS sequence"/>
</dbReference>
<dbReference type="GO" id="GO:0009691">
    <property type="term" value="P:cytokinin biosynthetic process"/>
    <property type="evidence" value="ECO:0007669"/>
    <property type="project" value="UniProtKB-UniRule"/>
</dbReference>
<proteinExistence type="inferred from homology"/>
<dbReference type="InterPro" id="IPR031100">
    <property type="entry name" value="LOG_fam"/>
</dbReference>
<reference evidence="4" key="1">
    <citation type="submission" date="2020-05" db="EMBL/GenBank/DDBJ databases">
        <title>Genomic Encyclopedia of Type Strains, Phase IV (KMG-V): Genome sequencing to study the core and pangenomes of soil and plant-associated prokaryotes.</title>
        <authorList>
            <person name="Whitman W."/>
        </authorList>
    </citation>
    <scope>NUCLEOTIDE SEQUENCE</scope>
    <source>
        <strain evidence="4">16F</strain>
    </source>
</reference>
<evidence type="ECO:0000313" key="5">
    <source>
        <dbReference type="Proteomes" id="UP000610746"/>
    </source>
</evidence>
<accession>A0A8J8K8I3</accession>
<dbReference type="SUPFAM" id="SSF102405">
    <property type="entry name" value="MCP/YpsA-like"/>
    <property type="match status" value="1"/>
</dbReference>
<evidence type="ECO:0000256" key="1">
    <source>
        <dbReference type="ARBA" id="ARBA00000274"/>
    </source>
</evidence>
<name>A0A8J8K8I3_9FLAO</name>
<keyword evidence="5" id="KW-1185">Reference proteome</keyword>
<gene>
    <name evidence="4" type="ORF">HNQ03_001049</name>
</gene>
<dbReference type="PANTHER" id="PTHR31223:SF70">
    <property type="entry name" value="LOG FAMILY PROTEIN YJL055W"/>
    <property type="match status" value="1"/>
</dbReference>
<comment type="catalytic activity">
    <reaction evidence="1">
        <text>AMP + H2O = D-ribose 5-phosphate + adenine</text>
        <dbReference type="Rhea" id="RHEA:20129"/>
        <dbReference type="ChEBI" id="CHEBI:15377"/>
        <dbReference type="ChEBI" id="CHEBI:16708"/>
        <dbReference type="ChEBI" id="CHEBI:78346"/>
        <dbReference type="ChEBI" id="CHEBI:456215"/>
        <dbReference type="EC" id="3.2.2.4"/>
    </reaction>
</comment>
<dbReference type="Pfam" id="PF03641">
    <property type="entry name" value="Lysine_decarbox"/>
    <property type="match status" value="1"/>
</dbReference>
<protein>
    <recommendedName>
        <fullName evidence="3">Cytokinin riboside 5'-monophosphate phosphoribohydrolase</fullName>
        <ecNumber evidence="3">3.2.2.n1</ecNumber>
    </recommendedName>
</protein>
<dbReference type="PANTHER" id="PTHR31223">
    <property type="entry name" value="LOG FAMILY PROTEIN YJL055W"/>
    <property type="match status" value="1"/>
</dbReference>
<sequence length="197" mass="22040">MENIERISVFCGSSSGEDEIFVKEAYKVGKLLADNGITVVYGGAKIGVMGSVADGALENEGEVIGVIPEFLETKEVSHDGLTDLIVVESMHQRKAIMYQLSDAIIVLPGGFGTMEEFFEMLTWAQLGMHQKPIGILNTKGFYDHLLTFFDEMQKQNFITNTHQKLFIVGKTMPTLLKRMGKYKAPKLKKWITEEEVI</sequence>
<comment type="similarity">
    <text evidence="2 3">Belongs to the LOG family.</text>
</comment>
<evidence type="ECO:0000313" key="4">
    <source>
        <dbReference type="EMBL" id="NRS91982.1"/>
    </source>
</evidence>
<keyword evidence="3" id="KW-0203">Cytokinin biosynthesis</keyword>
<dbReference type="EC" id="3.2.2.n1" evidence="3"/>
<evidence type="ECO:0000256" key="2">
    <source>
        <dbReference type="ARBA" id="ARBA00006763"/>
    </source>
</evidence>
<dbReference type="NCBIfam" id="TIGR00730">
    <property type="entry name" value="Rossman fold protein, TIGR00730 family"/>
    <property type="match status" value="1"/>
</dbReference>
<comment type="caution">
    <text evidence="4">The sequence shown here is derived from an EMBL/GenBank/DDBJ whole genome shotgun (WGS) entry which is preliminary data.</text>
</comment>
<dbReference type="GO" id="GO:0008714">
    <property type="term" value="F:AMP nucleosidase activity"/>
    <property type="evidence" value="ECO:0007669"/>
    <property type="project" value="UniProtKB-EC"/>
</dbReference>
<evidence type="ECO:0000256" key="3">
    <source>
        <dbReference type="RuleBase" id="RU363015"/>
    </source>
</evidence>
<dbReference type="RefSeq" id="WP_194305158.1">
    <property type="nucleotide sequence ID" value="NZ_JABSNO010000006.1"/>
</dbReference>
<dbReference type="AlphaFoldDB" id="A0A8J8K8I3"/>
<organism evidence="4 5">
    <name type="scientific">Frigoriflavimonas asaccharolytica</name>
    <dbReference type="NCBI Taxonomy" id="2735899"/>
    <lineage>
        <taxon>Bacteria</taxon>
        <taxon>Pseudomonadati</taxon>
        <taxon>Bacteroidota</taxon>
        <taxon>Flavobacteriia</taxon>
        <taxon>Flavobacteriales</taxon>
        <taxon>Weeksellaceae</taxon>
        <taxon>Frigoriflavimonas</taxon>
    </lineage>
</organism>
<dbReference type="InterPro" id="IPR005269">
    <property type="entry name" value="LOG"/>
</dbReference>